<feature type="transmembrane region" description="Helical" evidence="1">
    <location>
        <begin position="330"/>
        <end position="353"/>
    </location>
</feature>
<keyword evidence="1" id="KW-1133">Transmembrane helix</keyword>
<proteinExistence type="predicted"/>
<reference evidence="3" key="1">
    <citation type="journal article" date="2019" name="Int. J. Syst. Evol. Microbiol.">
        <title>The Global Catalogue of Microorganisms (GCM) 10K type strain sequencing project: providing services to taxonomists for standard genome sequencing and annotation.</title>
        <authorList>
            <consortium name="The Broad Institute Genomics Platform"/>
            <consortium name="The Broad Institute Genome Sequencing Center for Infectious Disease"/>
            <person name="Wu L."/>
            <person name="Ma J."/>
        </authorList>
    </citation>
    <scope>NUCLEOTIDE SEQUENCE [LARGE SCALE GENOMIC DNA]</scope>
    <source>
        <strain evidence="3">JCM 17841</strain>
    </source>
</reference>
<gene>
    <name evidence="2" type="ORF">GCM10023172_37230</name>
</gene>
<protein>
    <recommendedName>
        <fullName evidence="4">DUF2167 domain-containing protein</fullName>
    </recommendedName>
</protein>
<keyword evidence="3" id="KW-1185">Reference proteome</keyword>
<evidence type="ECO:0008006" key="4">
    <source>
        <dbReference type="Google" id="ProtNLM"/>
    </source>
</evidence>
<name>A0ABP8QNF1_9BACT</name>
<evidence type="ECO:0000313" key="2">
    <source>
        <dbReference type="EMBL" id="GAA4507134.1"/>
    </source>
</evidence>
<dbReference type="RefSeq" id="WP_208132603.1">
    <property type="nucleotide sequence ID" value="NZ_BAABGQ010000011.1"/>
</dbReference>
<comment type="caution">
    <text evidence="2">The sequence shown here is derived from an EMBL/GenBank/DDBJ whole genome shotgun (WGS) entry which is preliminary data.</text>
</comment>
<sequence length="358" mass="39505">MGYDVHITRKQHWADEEEAATISLAEWLAYVAADPEMRLDNHAEAPVGDTGTTPGVESQGLSVWLPYSKNGRAGNYAWFAHEGDRVTVKNPDEEILGKMLTIAHALGARVQGTDGEYYDEVAPLFANPASSSTGTWADAGLRNFQTFASAGAAEPLLQALAEAGIPYHTTFDTGQVAFDPSFANNQLTSNFTVQLALVDFERGTQLLNKLNQHALSQIDPDHYLFRFTDEELMDIVVKPDEWSALDVALAGQLLRKRGRDVSPDTLQLLRQRRVAELAQPDQDHKSLVRSGYLSAMLGGIIGIVVGYQLYTSRKQLPTGQRVYAYSPTDRVHGIRIMVLGICVFILVMAARLIRLMED</sequence>
<feature type="transmembrane region" description="Helical" evidence="1">
    <location>
        <begin position="292"/>
        <end position="310"/>
    </location>
</feature>
<keyword evidence="1" id="KW-0812">Transmembrane</keyword>
<evidence type="ECO:0000256" key="1">
    <source>
        <dbReference type="SAM" id="Phobius"/>
    </source>
</evidence>
<organism evidence="2 3">
    <name type="scientific">Hymenobacter ginsengisoli</name>
    <dbReference type="NCBI Taxonomy" id="1051626"/>
    <lineage>
        <taxon>Bacteria</taxon>
        <taxon>Pseudomonadati</taxon>
        <taxon>Bacteroidota</taxon>
        <taxon>Cytophagia</taxon>
        <taxon>Cytophagales</taxon>
        <taxon>Hymenobacteraceae</taxon>
        <taxon>Hymenobacter</taxon>
    </lineage>
</organism>
<dbReference type="Proteomes" id="UP001501243">
    <property type="component" value="Unassembled WGS sequence"/>
</dbReference>
<dbReference type="EMBL" id="BAABGQ010000011">
    <property type="protein sequence ID" value="GAA4507134.1"/>
    <property type="molecule type" value="Genomic_DNA"/>
</dbReference>
<evidence type="ECO:0000313" key="3">
    <source>
        <dbReference type="Proteomes" id="UP001501243"/>
    </source>
</evidence>
<keyword evidence="1" id="KW-0472">Membrane</keyword>
<accession>A0ABP8QNF1</accession>